<dbReference type="InterPro" id="IPR027417">
    <property type="entry name" value="P-loop_NTPase"/>
</dbReference>
<feature type="domain" description="Nucleoside phosphorylase" evidence="2">
    <location>
        <begin position="17"/>
        <end position="137"/>
    </location>
</feature>
<dbReference type="GO" id="GO:0003824">
    <property type="term" value="F:catalytic activity"/>
    <property type="evidence" value="ECO:0007669"/>
    <property type="project" value="InterPro"/>
</dbReference>
<dbReference type="AlphaFoldDB" id="A0A9P9AI24"/>
<dbReference type="PANTHER" id="PTHR46082:SF6">
    <property type="entry name" value="AAA+ ATPASE DOMAIN-CONTAINING PROTEIN-RELATED"/>
    <property type="match status" value="1"/>
</dbReference>
<dbReference type="PANTHER" id="PTHR46082">
    <property type="entry name" value="ATP/GTP-BINDING PROTEIN-RELATED"/>
    <property type="match status" value="1"/>
</dbReference>
<accession>A0A9P9AI24</accession>
<evidence type="ECO:0000313" key="4">
    <source>
        <dbReference type="Proteomes" id="UP000777438"/>
    </source>
</evidence>
<dbReference type="InterPro" id="IPR035994">
    <property type="entry name" value="Nucleoside_phosphorylase_sf"/>
</dbReference>
<evidence type="ECO:0000259" key="1">
    <source>
        <dbReference type="Pfam" id="PF00931"/>
    </source>
</evidence>
<dbReference type="Proteomes" id="UP000777438">
    <property type="component" value="Unassembled WGS sequence"/>
</dbReference>
<protein>
    <recommendedName>
        <fullName evidence="5">Nucleoside phosphorylase domain-containing protein</fullName>
    </recommendedName>
</protein>
<dbReference type="GO" id="GO:0009116">
    <property type="term" value="P:nucleoside metabolic process"/>
    <property type="evidence" value="ECO:0007669"/>
    <property type="project" value="InterPro"/>
</dbReference>
<sequence>MATSEHPHRPSRREDFEIAIVCALPVEFDAVALTIDQFWDDAGDLYGRAVGDQNSYTTGRIGNYDVVLTLLPNIGKVSTAGAAASLRVSYSRLKIVVLAGVCGEVPGLGSRREILLGDVIISKQVIQYDIGRLYLGHFEIRNSPHDILGRPNRDIRTLVNNFETSHGRRWLQRDTARFLLGLQEKARSLDSEILYEYPGSNQDKLFDAVMKSGGDRDRFAAEHEIIAFETEGAGLWDEVPCIVVKGVCDYADSHKNKRWQPYAAATAAAAVKALLGRYIQTDRPANRSQSPISSVQTGVSRQGSDAYSFKRNPSSPLLGSEKIFFQESILIREDVLSFLKRVFSDKGKARAILYGLPGVGKTTLARYFAHQEQATKAILWIPLGSEREIRAAFSEYSKILTSRDQEPPNFVSAVGERLNDLFTDNWIIIFDGLDDPSTIPLETYIFPHLPSGKILVTTQNASIYDRINSNHGMQVTPLDEKAAEELLLMTAARLANVNTANISESKGEAQARKQLLRELGYLPAAISVVGGILRGSLGSPQISCEMYLQRCDQARDEDLEESSTLTNYHSVWKAFEICFRCFLSDRTQNSIRAAYLAYFVASFEDASNLQDGIQLYRLATREEIKDDHVPYIEMHSLFKRWLQRTYAGEISPLLRPKLWLLGFGMCRQLEQNGVETNRRSSLKSELRASIVTHGEHWSDNAGSNHEVVMPFILGAMRGLAQSIQHLPVDTQQQPGLATYSETLRDSVSEVYDDLINAIDWTAIFDVFIHQLNDEVESAVEFESRIAASNELQLGGQIQPIEELKNEIVHNIRSLLSPCFGLEVTDAVAHMCNVSHDERRSRGQSWVERWADDVAAILKRGFDEAFSTVCQHGIAPGAPTPTTETAGTGLATLFAGFSTSHPRNIFFATLRQVIAALTEEPLIDSDAMDALEAKSIEIRDVCESAIRRGLGDRAGEVFHFKLVSSEADHPAGFSMLWQLAWAGCVASGLADWVGLVVMDSTSQDLKDTCIEELERFLRPHCASVAPELADNIKDELVVRNIFLNWISSGWVDLPDDDASGDDEPQGSGGLGLDIDEAFGILRVQTTEALQAVYSGSQQASSREAVSRALGGIVDCRRALHHDIMRRLARPGLNDRTGMGPFFAKMFLEKCDTELGTIFSVGG</sequence>
<name>A0A9P9AI24_9HYPO</name>
<dbReference type="Gene3D" id="3.40.50.1580">
    <property type="entry name" value="Nucleoside phosphorylase domain"/>
    <property type="match status" value="1"/>
</dbReference>
<feature type="domain" description="NB-ARC" evidence="1">
    <location>
        <begin position="351"/>
        <end position="488"/>
    </location>
</feature>
<keyword evidence="4" id="KW-1185">Reference proteome</keyword>
<dbReference type="SUPFAM" id="SSF53167">
    <property type="entry name" value="Purine and uridine phosphorylases"/>
    <property type="match status" value="1"/>
</dbReference>
<evidence type="ECO:0000313" key="3">
    <source>
        <dbReference type="EMBL" id="KAH6873475.1"/>
    </source>
</evidence>
<dbReference type="GO" id="GO:0043531">
    <property type="term" value="F:ADP binding"/>
    <property type="evidence" value="ECO:0007669"/>
    <property type="project" value="InterPro"/>
</dbReference>
<gene>
    <name evidence="3" type="ORF">B0T10DRAFT_466260</name>
</gene>
<comment type="caution">
    <text evidence="3">The sequence shown here is derived from an EMBL/GenBank/DDBJ whole genome shotgun (WGS) entry which is preliminary data.</text>
</comment>
<dbReference type="InterPro" id="IPR000845">
    <property type="entry name" value="Nucleoside_phosphorylase_d"/>
</dbReference>
<dbReference type="InterPro" id="IPR053137">
    <property type="entry name" value="NLR-like"/>
</dbReference>
<dbReference type="Gene3D" id="3.40.50.300">
    <property type="entry name" value="P-loop containing nucleotide triphosphate hydrolases"/>
    <property type="match status" value="1"/>
</dbReference>
<evidence type="ECO:0008006" key="5">
    <source>
        <dbReference type="Google" id="ProtNLM"/>
    </source>
</evidence>
<organism evidence="3 4">
    <name type="scientific">Thelonectria olida</name>
    <dbReference type="NCBI Taxonomy" id="1576542"/>
    <lineage>
        <taxon>Eukaryota</taxon>
        <taxon>Fungi</taxon>
        <taxon>Dikarya</taxon>
        <taxon>Ascomycota</taxon>
        <taxon>Pezizomycotina</taxon>
        <taxon>Sordariomycetes</taxon>
        <taxon>Hypocreomycetidae</taxon>
        <taxon>Hypocreales</taxon>
        <taxon>Nectriaceae</taxon>
        <taxon>Thelonectria</taxon>
    </lineage>
</organism>
<dbReference type="SUPFAM" id="SSF52540">
    <property type="entry name" value="P-loop containing nucleoside triphosphate hydrolases"/>
    <property type="match status" value="1"/>
</dbReference>
<reference evidence="3 4" key="1">
    <citation type="journal article" date="2021" name="Nat. Commun.">
        <title>Genetic determinants of endophytism in the Arabidopsis root mycobiome.</title>
        <authorList>
            <person name="Mesny F."/>
            <person name="Miyauchi S."/>
            <person name="Thiergart T."/>
            <person name="Pickel B."/>
            <person name="Atanasova L."/>
            <person name="Karlsson M."/>
            <person name="Huettel B."/>
            <person name="Barry K.W."/>
            <person name="Haridas S."/>
            <person name="Chen C."/>
            <person name="Bauer D."/>
            <person name="Andreopoulos W."/>
            <person name="Pangilinan J."/>
            <person name="LaButti K."/>
            <person name="Riley R."/>
            <person name="Lipzen A."/>
            <person name="Clum A."/>
            <person name="Drula E."/>
            <person name="Henrissat B."/>
            <person name="Kohler A."/>
            <person name="Grigoriev I.V."/>
            <person name="Martin F.M."/>
            <person name="Hacquard S."/>
        </authorList>
    </citation>
    <scope>NUCLEOTIDE SEQUENCE [LARGE SCALE GENOMIC DNA]</scope>
    <source>
        <strain evidence="3 4">MPI-CAGE-CH-0241</strain>
    </source>
</reference>
<dbReference type="OrthoDB" id="5279713at2759"/>
<dbReference type="Pfam" id="PF00931">
    <property type="entry name" value="NB-ARC"/>
    <property type="match status" value="1"/>
</dbReference>
<evidence type="ECO:0000259" key="2">
    <source>
        <dbReference type="Pfam" id="PF01048"/>
    </source>
</evidence>
<proteinExistence type="predicted"/>
<dbReference type="InterPro" id="IPR002182">
    <property type="entry name" value="NB-ARC"/>
</dbReference>
<dbReference type="Pfam" id="PF01048">
    <property type="entry name" value="PNP_UDP_1"/>
    <property type="match status" value="1"/>
</dbReference>
<dbReference type="EMBL" id="JAGPYM010000046">
    <property type="protein sequence ID" value="KAH6873475.1"/>
    <property type="molecule type" value="Genomic_DNA"/>
</dbReference>